<evidence type="ECO:0000313" key="2">
    <source>
        <dbReference type="EMBL" id="TFJ80383.1"/>
    </source>
</evidence>
<reference evidence="2 3" key="1">
    <citation type="submission" date="2019-01" db="EMBL/GenBank/DDBJ databases">
        <title>Nuclear Genome Assembly of the Microalgal Biofuel strain Nannochloropsis salina CCMP1776.</title>
        <authorList>
            <person name="Hovde B."/>
        </authorList>
    </citation>
    <scope>NUCLEOTIDE SEQUENCE [LARGE SCALE GENOMIC DNA]</scope>
    <source>
        <strain evidence="2 3">CCMP1776</strain>
    </source>
</reference>
<evidence type="ECO:0000313" key="3">
    <source>
        <dbReference type="Proteomes" id="UP000355283"/>
    </source>
</evidence>
<feature type="signal peptide" evidence="1">
    <location>
        <begin position="1"/>
        <end position="22"/>
    </location>
</feature>
<gene>
    <name evidence="2" type="ORF">NSK_008290</name>
</gene>
<comment type="caution">
    <text evidence="2">The sequence shown here is derived from an EMBL/GenBank/DDBJ whole genome shotgun (WGS) entry which is preliminary data.</text>
</comment>
<protein>
    <submittedName>
        <fullName evidence="2">Uncharacterized protein</fullName>
    </submittedName>
</protein>
<keyword evidence="1" id="KW-0732">Signal</keyword>
<accession>A0A4D9CS90</accession>
<organism evidence="2 3">
    <name type="scientific">Nannochloropsis salina CCMP1776</name>
    <dbReference type="NCBI Taxonomy" id="1027361"/>
    <lineage>
        <taxon>Eukaryota</taxon>
        <taxon>Sar</taxon>
        <taxon>Stramenopiles</taxon>
        <taxon>Ochrophyta</taxon>
        <taxon>Eustigmatophyceae</taxon>
        <taxon>Eustigmatales</taxon>
        <taxon>Monodopsidaceae</taxon>
        <taxon>Microchloropsis</taxon>
        <taxon>Microchloropsis salina</taxon>
    </lineage>
</organism>
<evidence type="ECO:0000256" key="1">
    <source>
        <dbReference type="SAM" id="SignalP"/>
    </source>
</evidence>
<name>A0A4D9CS90_9STRA</name>
<dbReference type="AlphaFoldDB" id="A0A4D9CS90"/>
<keyword evidence="3" id="KW-1185">Reference proteome</keyword>
<feature type="chain" id="PRO_5020039197" evidence="1">
    <location>
        <begin position="23"/>
        <end position="132"/>
    </location>
</feature>
<dbReference type="Proteomes" id="UP000355283">
    <property type="component" value="Unassembled WGS sequence"/>
</dbReference>
<sequence>MKTTVKGLFILSTCWLLESGNGLPSLKGSLLGASRRLTEEEVVGERTSFDLPGKCRKECGHANAARKLAAEQVPGTEEDGQPSINEVLDSGRRKINGWHGVWNGWGWTAVSPNPCCTKSDKASEDEDAPHRL</sequence>
<proteinExistence type="predicted"/>
<dbReference type="EMBL" id="SDOX01000168">
    <property type="protein sequence ID" value="TFJ80383.1"/>
    <property type="molecule type" value="Genomic_DNA"/>
</dbReference>